<evidence type="ECO:0000313" key="2">
    <source>
        <dbReference type="Proteomes" id="UP000180098"/>
    </source>
</evidence>
<dbReference type="NCBIfam" id="TIGR03831">
    <property type="entry name" value="YgiT_finger"/>
    <property type="match status" value="1"/>
</dbReference>
<name>A0A1S2LKC9_9BACI</name>
<dbReference type="EMBL" id="MLQQ01000018">
    <property type="protein sequence ID" value="OIJ12972.1"/>
    <property type="molecule type" value="Genomic_DNA"/>
</dbReference>
<dbReference type="OrthoDB" id="2666319at2"/>
<dbReference type="InterPro" id="IPR022451">
    <property type="entry name" value="CHP03829_YokU"/>
</dbReference>
<evidence type="ECO:0000313" key="1">
    <source>
        <dbReference type="EMBL" id="OIJ12972.1"/>
    </source>
</evidence>
<gene>
    <name evidence="1" type="ORF">BKP35_10460</name>
</gene>
<dbReference type="AlphaFoldDB" id="A0A1S2LKC9"/>
<dbReference type="Proteomes" id="UP000180098">
    <property type="component" value="Unassembled WGS sequence"/>
</dbReference>
<organism evidence="1 2">
    <name type="scientific">Anaerobacillus arseniciselenatis</name>
    <dbReference type="NCBI Taxonomy" id="85682"/>
    <lineage>
        <taxon>Bacteria</taxon>
        <taxon>Bacillati</taxon>
        <taxon>Bacillota</taxon>
        <taxon>Bacilli</taxon>
        <taxon>Bacillales</taxon>
        <taxon>Bacillaceae</taxon>
        <taxon>Anaerobacillus</taxon>
    </lineage>
</organism>
<sequence length="87" mass="10109">MNCMWCDAPGVTKTKKDCYWIMPDGRSAIEILKIPAFTCKACGSYLSDEMNHEIDMALYARELPQNEKQITYQQLMKSPYKNIFSME</sequence>
<dbReference type="Pfam" id="PF14122">
    <property type="entry name" value="YokU"/>
    <property type="match status" value="1"/>
</dbReference>
<comment type="caution">
    <text evidence="1">The sequence shown here is derived from an EMBL/GenBank/DDBJ whole genome shotgun (WGS) entry which is preliminary data.</text>
</comment>
<proteinExistence type="predicted"/>
<dbReference type="RefSeq" id="WP_071313279.1">
    <property type="nucleotide sequence ID" value="NZ_MLQQ01000018.1"/>
</dbReference>
<evidence type="ECO:0008006" key="3">
    <source>
        <dbReference type="Google" id="ProtNLM"/>
    </source>
</evidence>
<accession>A0A1S2LKC9</accession>
<dbReference type="InterPro" id="IPR022453">
    <property type="entry name" value="Znf_MqsA-type"/>
</dbReference>
<protein>
    <recommendedName>
        <fullName evidence="3">YgiT-type zinc finger domain-containing protein</fullName>
    </recommendedName>
</protein>
<keyword evidence="2" id="KW-1185">Reference proteome</keyword>
<reference evidence="1 2" key="1">
    <citation type="submission" date="2016-10" db="EMBL/GenBank/DDBJ databases">
        <title>Draft genome sequences of four alkaliphilic bacteria belonging to the Anaerobacillus genus.</title>
        <authorList>
            <person name="Bassil N.M."/>
            <person name="Lloyd J.R."/>
        </authorList>
    </citation>
    <scope>NUCLEOTIDE SEQUENCE [LARGE SCALE GENOMIC DNA]</scope>
    <source>
        <strain evidence="1 2">DSM 15340</strain>
    </source>
</reference>